<dbReference type="AlphaFoldDB" id="A0A7W7RRN6"/>
<dbReference type="EMBL" id="JACHJU010000001">
    <property type="protein sequence ID" value="MBB4936951.1"/>
    <property type="molecule type" value="Genomic_DNA"/>
</dbReference>
<gene>
    <name evidence="1" type="ORF">FHR32_001256</name>
</gene>
<evidence type="ECO:0000313" key="1">
    <source>
        <dbReference type="EMBL" id="MBB4936951.1"/>
    </source>
</evidence>
<proteinExistence type="predicted"/>
<reference evidence="1 2" key="1">
    <citation type="submission" date="2020-08" db="EMBL/GenBank/DDBJ databases">
        <title>Sequencing the genomes of 1000 actinobacteria strains.</title>
        <authorList>
            <person name="Klenk H.-P."/>
        </authorList>
    </citation>
    <scope>NUCLEOTIDE SEQUENCE [LARGE SCALE GENOMIC DNA]</scope>
    <source>
        <strain evidence="1 2">DSM 43023</strain>
    </source>
</reference>
<dbReference type="Proteomes" id="UP000534286">
    <property type="component" value="Unassembled WGS sequence"/>
</dbReference>
<organism evidence="1 2">
    <name type="scientific">Streptosporangium album</name>
    <dbReference type="NCBI Taxonomy" id="47479"/>
    <lineage>
        <taxon>Bacteria</taxon>
        <taxon>Bacillati</taxon>
        <taxon>Actinomycetota</taxon>
        <taxon>Actinomycetes</taxon>
        <taxon>Streptosporangiales</taxon>
        <taxon>Streptosporangiaceae</taxon>
        <taxon>Streptosporangium</taxon>
    </lineage>
</organism>
<sequence>MADPDKYLAGDSSWLTTPWPGLDPKKDEIEHNPTKLKNLATDLQNMLTRLQGTETGSLSDASMRTTVMALSTVTEDWPAGKFLFDAMEKGNKEFTHVYQEIINKLEAAIVLIQAGAGIYDGANIANGGKENV</sequence>
<comment type="caution">
    <text evidence="1">The sequence shown here is derived from an EMBL/GenBank/DDBJ whole genome shotgun (WGS) entry which is preliminary data.</text>
</comment>
<name>A0A7W7RRN6_9ACTN</name>
<keyword evidence="2" id="KW-1185">Reference proteome</keyword>
<evidence type="ECO:0000313" key="2">
    <source>
        <dbReference type="Proteomes" id="UP000534286"/>
    </source>
</evidence>
<accession>A0A7W7RRN6</accession>
<protein>
    <submittedName>
        <fullName evidence="1">Uncharacterized protein</fullName>
    </submittedName>
</protein>
<dbReference type="RefSeq" id="WP_184753402.1">
    <property type="nucleotide sequence ID" value="NZ_BAABEK010000009.1"/>
</dbReference>